<protein>
    <submittedName>
        <fullName evidence="1">Uncharacterized protein</fullName>
    </submittedName>
</protein>
<dbReference type="AlphaFoldDB" id="A0A251TCT3"/>
<keyword evidence="2" id="KW-1185">Reference proteome</keyword>
<reference evidence="2" key="1">
    <citation type="journal article" date="2017" name="Nature">
        <title>The sunflower genome provides insights into oil metabolism, flowering and Asterid evolution.</title>
        <authorList>
            <person name="Badouin H."/>
            <person name="Gouzy J."/>
            <person name="Grassa C.J."/>
            <person name="Murat F."/>
            <person name="Staton S.E."/>
            <person name="Cottret L."/>
            <person name="Lelandais-Briere C."/>
            <person name="Owens G.L."/>
            <person name="Carrere S."/>
            <person name="Mayjonade B."/>
            <person name="Legrand L."/>
            <person name="Gill N."/>
            <person name="Kane N.C."/>
            <person name="Bowers J.E."/>
            <person name="Hubner S."/>
            <person name="Bellec A."/>
            <person name="Berard A."/>
            <person name="Berges H."/>
            <person name="Blanchet N."/>
            <person name="Boniface M.C."/>
            <person name="Brunel D."/>
            <person name="Catrice O."/>
            <person name="Chaidir N."/>
            <person name="Claudel C."/>
            <person name="Donnadieu C."/>
            <person name="Faraut T."/>
            <person name="Fievet G."/>
            <person name="Helmstetter N."/>
            <person name="King M."/>
            <person name="Knapp S.J."/>
            <person name="Lai Z."/>
            <person name="Le Paslier M.C."/>
            <person name="Lippi Y."/>
            <person name="Lorenzon L."/>
            <person name="Mandel J.R."/>
            <person name="Marage G."/>
            <person name="Marchand G."/>
            <person name="Marquand E."/>
            <person name="Bret-Mestries E."/>
            <person name="Morien E."/>
            <person name="Nambeesan S."/>
            <person name="Nguyen T."/>
            <person name="Pegot-Espagnet P."/>
            <person name="Pouilly N."/>
            <person name="Raftis F."/>
            <person name="Sallet E."/>
            <person name="Schiex T."/>
            <person name="Thomas J."/>
            <person name="Vandecasteele C."/>
            <person name="Vares D."/>
            <person name="Vear F."/>
            <person name="Vautrin S."/>
            <person name="Crespi M."/>
            <person name="Mangin B."/>
            <person name="Burke J.M."/>
            <person name="Salse J."/>
            <person name="Munos S."/>
            <person name="Vincourt P."/>
            <person name="Rieseberg L.H."/>
            <person name="Langlade N.B."/>
        </authorList>
    </citation>
    <scope>NUCLEOTIDE SEQUENCE [LARGE SCALE GENOMIC DNA]</scope>
    <source>
        <strain evidence="2">cv. SF193</strain>
    </source>
</reference>
<proteinExistence type="predicted"/>
<evidence type="ECO:0000313" key="1">
    <source>
        <dbReference type="EMBL" id="OTG08396.1"/>
    </source>
</evidence>
<sequence length="55" mass="6153">MVDIHLQPPLQPWCFHFCVNSEPDCSIFPTIEGNSDSLRVISTELPLITNLLLTG</sequence>
<organism evidence="1 2">
    <name type="scientific">Helianthus annuus</name>
    <name type="common">Common sunflower</name>
    <dbReference type="NCBI Taxonomy" id="4232"/>
    <lineage>
        <taxon>Eukaryota</taxon>
        <taxon>Viridiplantae</taxon>
        <taxon>Streptophyta</taxon>
        <taxon>Embryophyta</taxon>
        <taxon>Tracheophyta</taxon>
        <taxon>Spermatophyta</taxon>
        <taxon>Magnoliopsida</taxon>
        <taxon>eudicotyledons</taxon>
        <taxon>Gunneridae</taxon>
        <taxon>Pentapetalae</taxon>
        <taxon>asterids</taxon>
        <taxon>campanulids</taxon>
        <taxon>Asterales</taxon>
        <taxon>Asteraceae</taxon>
        <taxon>Asteroideae</taxon>
        <taxon>Heliantheae alliance</taxon>
        <taxon>Heliantheae</taxon>
        <taxon>Helianthus</taxon>
    </lineage>
</organism>
<dbReference type="EMBL" id="CM007900">
    <property type="protein sequence ID" value="OTG08396.1"/>
    <property type="molecule type" value="Genomic_DNA"/>
</dbReference>
<accession>A0A251TCT3</accession>
<gene>
    <name evidence="1" type="ORF">HannXRQ_Chr11g0341291</name>
</gene>
<dbReference type="InParanoid" id="A0A251TCT3"/>
<dbReference type="Proteomes" id="UP000215914">
    <property type="component" value="Chromosome 11"/>
</dbReference>
<name>A0A251TCT3_HELAN</name>
<evidence type="ECO:0000313" key="2">
    <source>
        <dbReference type="Proteomes" id="UP000215914"/>
    </source>
</evidence>